<dbReference type="SUPFAM" id="SSF54695">
    <property type="entry name" value="POZ domain"/>
    <property type="match status" value="1"/>
</dbReference>
<sequence>MPEKATLSPPQGKDVSPPEVITMAPSGDAIMVVGKAKRKMRVHSVILSAASPVFKAMLGPSYSEGAGLSTVNPKEIMLPEDNEDALQTIFYAIHFQSDAIGGQLSPDLVLQVAIAANKYDFINALKYPLQVWFSDGTIPDAQKLWKLVFAAFWIQSEEYFKSTTKMLLTCYGEPFLRLGCIDQMPPDAGGRFFGMMEQKRSELRMDLLSRIVDIGRSVASTYKCINSPHNCKYGKECQTFFWEQVWCGTPQNTTGLHPSRLARISLDEAVAAVRSACATKPSESGGCKYSVYHVKPTSFEAAASVTLGSFTQLLEGLCLTCVRTGEEHKTHDPAVAKNTVFQDEEGMRRG</sequence>
<dbReference type="Proteomes" id="UP001275084">
    <property type="component" value="Unassembled WGS sequence"/>
</dbReference>
<name>A0AAJ0HS53_9PEZI</name>
<dbReference type="AlphaFoldDB" id="A0AAJ0HS53"/>
<dbReference type="Gene3D" id="3.30.710.10">
    <property type="entry name" value="Potassium Channel Kv1.1, Chain A"/>
    <property type="match status" value="1"/>
</dbReference>
<dbReference type="EMBL" id="JAUIQD010000002">
    <property type="protein sequence ID" value="KAK3360461.1"/>
    <property type="molecule type" value="Genomic_DNA"/>
</dbReference>
<dbReference type="CDD" id="cd18186">
    <property type="entry name" value="BTB_POZ_ZBTB_KLHL-like"/>
    <property type="match status" value="1"/>
</dbReference>
<keyword evidence="3" id="KW-1185">Reference proteome</keyword>
<reference evidence="2" key="2">
    <citation type="submission" date="2023-06" db="EMBL/GenBank/DDBJ databases">
        <authorList>
            <consortium name="Lawrence Berkeley National Laboratory"/>
            <person name="Haridas S."/>
            <person name="Hensen N."/>
            <person name="Bonometti L."/>
            <person name="Westerberg I."/>
            <person name="Brannstrom I.O."/>
            <person name="Guillou S."/>
            <person name="Cros-Aarteil S."/>
            <person name="Calhoun S."/>
            <person name="Kuo A."/>
            <person name="Mondo S."/>
            <person name="Pangilinan J."/>
            <person name="Riley R."/>
            <person name="Labutti K."/>
            <person name="Andreopoulos B."/>
            <person name="Lipzen A."/>
            <person name="Chen C."/>
            <person name="Yanf M."/>
            <person name="Daum C."/>
            <person name="Ng V."/>
            <person name="Clum A."/>
            <person name="Steindorff A."/>
            <person name="Ohm R."/>
            <person name="Martin F."/>
            <person name="Silar P."/>
            <person name="Natvig D."/>
            <person name="Lalanne C."/>
            <person name="Gautier V."/>
            <person name="Ament-Velasquez S.L."/>
            <person name="Kruys A."/>
            <person name="Hutchinson M.I."/>
            <person name="Powell A.J."/>
            <person name="Barry K."/>
            <person name="Miller A.N."/>
            <person name="Grigoriev I.V."/>
            <person name="Debuchy R."/>
            <person name="Gladieux P."/>
            <person name="Thoren M.H."/>
            <person name="Johannesson H."/>
        </authorList>
    </citation>
    <scope>NUCLEOTIDE SEQUENCE</scope>
    <source>
        <strain evidence="2">CBS 955.72</strain>
    </source>
</reference>
<reference evidence="2" key="1">
    <citation type="journal article" date="2023" name="Mol. Phylogenet. Evol.">
        <title>Genome-scale phylogeny and comparative genomics of the fungal order Sordariales.</title>
        <authorList>
            <person name="Hensen N."/>
            <person name="Bonometti L."/>
            <person name="Westerberg I."/>
            <person name="Brannstrom I.O."/>
            <person name="Guillou S."/>
            <person name="Cros-Aarteil S."/>
            <person name="Calhoun S."/>
            <person name="Haridas S."/>
            <person name="Kuo A."/>
            <person name="Mondo S."/>
            <person name="Pangilinan J."/>
            <person name="Riley R."/>
            <person name="LaButti K."/>
            <person name="Andreopoulos B."/>
            <person name="Lipzen A."/>
            <person name="Chen C."/>
            <person name="Yan M."/>
            <person name="Daum C."/>
            <person name="Ng V."/>
            <person name="Clum A."/>
            <person name="Steindorff A."/>
            <person name="Ohm R.A."/>
            <person name="Martin F."/>
            <person name="Silar P."/>
            <person name="Natvig D.O."/>
            <person name="Lalanne C."/>
            <person name="Gautier V."/>
            <person name="Ament-Velasquez S.L."/>
            <person name="Kruys A."/>
            <person name="Hutchinson M.I."/>
            <person name="Powell A.J."/>
            <person name="Barry K."/>
            <person name="Miller A.N."/>
            <person name="Grigoriev I.V."/>
            <person name="Debuchy R."/>
            <person name="Gladieux P."/>
            <person name="Hiltunen Thoren M."/>
            <person name="Johannesson H."/>
        </authorList>
    </citation>
    <scope>NUCLEOTIDE SEQUENCE</scope>
    <source>
        <strain evidence="2">CBS 955.72</strain>
    </source>
</reference>
<protein>
    <recommendedName>
        <fullName evidence="1">BTB domain-containing protein</fullName>
    </recommendedName>
</protein>
<dbReference type="InterPro" id="IPR000210">
    <property type="entry name" value="BTB/POZ_dom"/>
</dbReference>
<comment type="caution">
    <text evidence="2">The sequence shown here is derived from an EMBL/GenBank/DDBJ whole genome shotgun (WGS) entry which is preliminary data.</text>
</comment>
<dbReference type="Pfam" id="PF00651">
    <property type="entry name" value="BTB"/>
    <property type="match status" value="1"/>
</dbReference>
<organism evidence="2 3">
    <name type="scientific">Lasiosphaeria hispida</name>
    <dbReference type="NCBI Taxonomy" id="260671"/>
    <lineage>
        <taxon>Eukaryota</taxon>
        <taxon>Fungi</taxon>
        <taxon>Dikarya</taxon>
        <taxon>Ascomycota</taxon>
        <taxon>Pezizomycotina</taxon>
        <taxon>Sordariomycetes</taxon>
        <taxon>Sordariomycetidae</taxon>
        <taxon>Sordariales</taxon>
        <taxon>Lasiosphaeriaceae</taxon>
        <taxon>Lasiosphaeria</taxon>
    </lineage>
</organism>
<evidence type="ECO:0000313" key="2">
    <source>
        <dbReference type="EMBL" id="KAK3360461.1"/>
    </source>
</evidence>
<evidence type="ECO:0000313" key="3">
    <source>
        <dbReference type="Proteomes" id="UP001275084"/>
    </source>
</evidence>
<dbReference type="PROSITE" id="PS50097">
    <property type="entry name" value="BTB"/>
    <property type="match status" value="1"/>
</dbReference>
<proteinExistence type="predicted"/>
<dbReference type="InterPro" id="IPR011333">
    <property type="entry name" value="SKP1/BTB/POZ_sf"/>
</dbReference>
<gene>
    <name evidence="2" type="ORF">B0T25DRAFT_535692</name>
</gene>
<evidence type="ECO:0000259" key="1">
    <source>
        <dbReference type="PROSITE" id="PS50097"/>
    </source>
</evidence>
<feature type="domain" description="BTB" evidence="1">
    <location>
        <begin position="27"/>
        <end position="94"/>
    </location>
</feature>
<accession>A0AAJ0HS53</accession>